<sequence>MLHFPSIGHFSEHPHSVDDSSSCSSGPTRASTNPPFVDQTMPLEEPTTEETKAVEPSSPQHPPPTI</sequence>
<comment type="caution">
    <text evidence="2">The sequence shown here is derived from an EMBL/GenBank/DDBJ whole genome shotgun (WGS) entry which is preliminary data.</text>
</comment>
<accession>A0A438FFS9</accession>
<evidence type="ECO:0000313" key="3">
    <source>
        <dbReference type="Proteomes" id="UP000288805"/>
    </source>
</evidence>
<reference evidence="2 3" key="1">
    <citation type="journal article" date="2018" name="PLoS Genet.">
        <title>Population sequencing reveals clonal diversity and ancestral inbreeding in the grapevine cultivar Chardonnay.</title>
        <authorList>
            <person name="Roach M.J."/>
            <person name="Johnson D.L."/>
            <person name="Bohlmann J."/>
            <person name="van Vuuren H.J."/>
            <person name="Jones S.J."/>
            <person name="Pretorius I.S."/>
            <person name="Schmidt S.A."/>
            <person name="Borneman A.R."/>
        </authorList>
    </citation>
    <scope>NUCLEOTIDE SEQUENCE [LARGE SCALE GENOMIC DNA]</scope>
    <source>
        <strain evidence="3">cv. Chardonnay</strain>
        <tissue evidence="2">Leaf</tissue>
    </source>
</reference>
<evidence type="ECO:0000256" key="1">
    <source>
        <dbReference type="SAM" id="MobiDB-lite"/>
    </source>
</evidence>
<feature type="region of interest" description="Disordered" evidence="1">
    <location>
        <begin position="1"/>
        <end position="66"/>
    </location>
</feature>
<dbReference type="Proteomes" id="UP000288805">
    <property type="component" value="Unassembled WGS sequence"/>
</dbReference>
<gene>
    <name evidence="2" type="ORF">CK203_104027</name>
</gene>
<dbReference type="AlphaFoldDB" id="A0A438FFS9"/>
<proteinExistence type="predicted"/>
<protein>
    <submittedName>
        <fullName evidence="2">Uncharacterized protein</fullName>
    </submittedName>
</protein>
<organism evidence="2 3">
    <name type="scientific">Vitis vinifera</name>
    <name type="common">Grape</name>
    <dbReference type="NCBI Taxonomy" id="29760"/>
    <lineage>
        <taxon>Eukaryota</taxon>
        <taxon>Viridiplantae</taxon>
        <taxon>Streptophyta</taxon>
        <taxon>Embryophyta</taxon>
        <taxon>Tracheophyta</taxon>
        <taxon>Spermatophyta</taxon>
        <taxon>Magnoliopsida</taxon>
        <taxon>eudicotyledons</taxon>
        <taxon>Gunneridae</taxon>
        <taxon>Pentapetalae</taxon>
        <taxon>rosids</taxon>
        <taxon>Vitales</taxon>
        <taxon>Vitaceae</taxon>
        <taxon>Viteae</taxon>
        <taxon>Vitis</taxon>
    </lineage>
</organism>
<name>A0A438FFS9_VITVI</name>
<dbReference type="EMBL" id="QGNW01000923">
    <property type="protein sequence ID" value="RVW58826.1"/>
    <property type="molecule type" value="Genomic_DNA"/>
</dbReference>
<evidence type="ECO:0000313" key="2">
    <source>
        <dbReference type="EMBL" id="RVW58826.1"/>
    </source>
</evidence>